<dbReference type="EMBL" id="BK029940">
    <property type="protein sequence ID" value="DAD55976.1"/>
    <property type="molecule type" value="Genomic_DNA"/>
</dbReference>
<accession>A0A8D9UHX3</accession>
<protein>
    <submittedName>
        <fullName evidence="1">Putative dual-specificity RNA methyltransferase</fullName>
    </submittedName>
</protein>
<dbReference type="Gene3D" id="3.20.20.70">
    <property type="entry name" value="Aldolase class I"/>
    <property type="match status" value="1"/>
</dbReference>
<sequence>MEEKIHLKGVVMEDFVNYAKPSLFLITCKCDWKCCHEANIPITVCQNEPVVRQATKEFLISSIYKAYIDNEITKAVVIGGLEPMLQFEEVLSLLDYFRKQNCNDDFIIYTGYYKEEIEKEIKKLKKYPNVILKYGRYKPNSISHFDETLKIILASDNQYAERIS</sequence>
<keyword evidence="1" id="KW-0489">Methyltransferase</keyword>
<dbReference type="Pfam" id="PF13353">
    <property type="entry name" value="Fer4_12"/>
    <property type="match status" value="1"/>
</dbReference>
<organism evidence="1">
    <name type="scientific">Bacteriophage sp</name>
    <dbReference type="NCBI Taxonomy" id="38018"/>
    <lineage>
        <taxon>Viruses</taxon>
    </lineage>
</organism>
<reference evidence="1" key="1">
    <citation type="journal article" date="2021" name="Proc. Natl. Acad. Sci. U.S.A.">
        <title>A Catalog of Tens of Thousands of Viruses from Human Metagenomes Reveals Hidden Associations with Chronic Diseases.</title>
        <authorList>
            <person name="Tisza M.J."/>
            <person name="Buck C.B."/>
        </authorList>
    </citation>
    <scope>NUCLEOTIDE SEQUENCE</scope>
    <source>
        <strain evidence="1">CtOZu12</strain>
    </source>
</reference>
<dbReference type="GO" id="GO:0008168">
    <property type="term" value="F:methyltransferase activity"/>
    <property type="evidence" value="ECO:0007669"/>
    <property type="project" value="UniProtKB-KW"/>
</dbReference>
<dbReference type="GO" id="GO:0032259">
    <property type="term" value="P:methylation"/>
    <property type="evidence" value="ECO:0007669"/>
    <property type="project" value="UniProtKB-KW"/>
</dbReference>
<keyword evidence="1" id="KW-0808">Transferase</keyword>
<proteinExistence type="predicted"/>
<name>A0A8D9UHX3_9VIRU</name>
<dbReference type="InterPro" id="IPR013785">
    <property type="entry name" value="Aldolase_TIM"/>
</dbReference>
<evidence type="ECO:0000313" key="1">
    <source>
        <dbReference type="EMBL" id="DAD55976.1"/>
    </source>
</evidence>